<gene>
    <name evidence="9" type="primary">PPA2</name>
</gene>
<keyword evidence="7" id="KW-0732">Signal</keyword>
<feature type="signal peptide" evidence="7">
    <location>
        <begin position="1"/>
        <end position="16"/>
    </location>
</feature>
<dbReference type="GO" id="GO:0005737">
    <property type="term" value="C:cytoplasm"/>
    <property type="evidence" value="ECO:0007669"/>
    <property type="project" value="InterPro"/>
</dbReference>
<evidence type="ECO:0000256" key="3">
    <source>
        <dbReference type="ARBA" id="ARBA00012146"/>
    </source>
</evidence>
<dbReference type="GO" id="GO:0006796">
    <property type="term" value="P:phosphate-containing compound metabolic process"/>
    <property type="evidence" value="ECO:0007669"/>
    <property type="project" value="InterPro"/>
</dbReference>
<organism evidence="8 9">
    <name type="scientific">Notechis scutatus</name>
    <name type="common">mainland tiger snake</name>
    <dbReference type="NCBI Taxonomy" id="8663"/>
    <lineage>
        <taxon>Eukaryota</taxon>
        <taxon>Metazoa</taxon>
        <taxon>Chordata</taxon>
        <taxon>Craniata</taxon>
        <taxon>Vertebrata</taxon>
        <taxon>Euteleostomi</taxon>
        <taxon>Lepidosauria</taxon>
        <taxon>Squamata</taxon>
        <taxon>Bifurcata</taxon>
        <taxon>Unidentata</taxon>
        <taxon>Episquamata</taxon>
        <taxon>Toxicofera</taxon>
        <taxon>Serpentes</taxon>
        <taxon>Colubroidea</taxon>
        <taxon>Elapidae</taxon>
        <taxon>Hydrophiinae</taxon>
        <taxon>Notechis</taxon>
    </lineage>
</organism>
<comment type="similarity">
    <text evidence="2">Belongs to the PPase family.</text>
</comment>
<dbReference type="PANTHER" id="PTHR10286">
    <property type="entry name" value="INORGANIC PYROPHOSPHATASE"/>
    <property type="match status" value="1"/>
</dbReference>
<dbReference type="SUPFAM" id="SSF50324">
    <property type="entry name" value="Inorganic pyrophosphatase"/>
    <property type="match status" value="1"/>
</dbReference>
<keyword evidence="4" id="KW-0479">Metal-binding</keyword>
<dbReference type="Pfam" id="PF00719">
    <property type="entry name" value="Pyrophosphatase"/>
    <property type="match status" value="2"/>
</dbReference>
<dbReference type="Proteomes" id="UP000504612">
    <property type="component" value="Unplaced"/>
</dbReference>
<dbReference type="InterPro" id="IPR036649">
    <property type="entry name" value="Pyrophosphatase_sf"/>
</dbReference>
<keyword evidence="5" id="KW-0378">Hydrolase</keyword>
<evidence type="ECO:0000256" key="5">
    <source>
        <dbReference type="ARBA" id="ARBA00022801"/>
    </source>
</evidence>
<proteinExistence type="inferred from homology"/>
<name>A0A6J1U121_9SAUR</name>
<evidence type="ECO:0000256" key="2">
    <source>
        <dbReference type="ARBA" id="ARBA00006220"/>
    </source>
</evidence>
<evidence type="ECO:0000256" key="1">
    <source>
        <dbReference type="ARBA" id="ARBA00001946"/>
    </source>
</evidence>
<reference evidence="9" key="1">
    <citation type="submission" date="2025-08" db="UniProtKB">
        <authorList>
            <consortium name="RefSeq"/>
        </authorList>
    </citation>
    <scope>IDENTIFICATION</scope>
</reference>
<dbReference type="CTD" id="27068"/>
<dbReference type="GeneID" id="113412811"/>
<accession>A0A6J1U121</accession>
<evidence type="ECO:0000313" key="8">
    <source>
        <dbReference type="Proteomes" id="UP000504612"/>
    </source>
</evidence>
<dbReference type="GO" id="GO:0004427">
    <property type="term" value="F:inorganic diphosphate phosphatase activity"/>
    <property type="evidence" value="ECO:0007669"/>
    <property type="project" value="UniProtKB-EC"/>
</dbReference>
<dbReference type="RefSeq" id="XP_026524431.1">
    <property type="nucleotide sequence ID" value="XM_026668646.1"/>
</dbReference>
<comment type="cofactor">
    <cofactor evidence="1">
        <name>Mg(2+)</name>
        <dbReference type="ChEBI" id="CHEBI:18420"/>
    </cofactor>
</comment>
<evidence type="ECO:0000256" key="4">
    <source>
        <dbReference type="ARBA" id="ARBA00022723"/>
    </source>
</evidence>
<dbReference type="InterPro" id="IPR008162">
    <property type="entry name" value="Pyrophosphatase"/>
</dbReference>
<dbReference type="KEGG" id="nss:113412811"/>
<dbReference type="AlphaFoldDB" id="A0A6J1U121"/>
<keyword evidence="6" id="KW-0460">Magnesium</keyword>
<protein>
    <recommendedName>
        <fullName evidence="3">inorganic diphosphatase</fullName>
        <ecNumber evidence="3">3.6.1.1</ecNumber>
    </recommendedName>
</protein>
<evidence type="ECO:0000313" key="9">
    <source>
        <dbReference type="RefSeq" id="XP_026524431.1"/>
    </source>
</evidence>
<dbReference type="GO" id="GO:0000287">
    <property type="term" value="F:magnesium ion binding"/>
    <property type="evidence" value="ECO:0007669"/>
    <property type="project" value="InterPro"/>
</dbReference>
<sequence length="301" mass="34534">MRTAAVLGWLLRLSWAARQGSVSGRRKAATRLVQARPLSCRTYSGGFMAGDQYDTEQRGRLHSAEFRLYFKNSKGKYISPFHDIPLFAEPNEDEEVLAKRSKNNGNEIVFNMIVEVPRWTNAKMEIATKEPLNPIKQDIKKGKLRYIANIFPHKGYIWNYGALPQVMFWDLMGKENFGYKRDLVQNIDDVRKFFPGYLEATVDWCRLYKVPDGKPENKFAFNDTFKDKAFALEIIKSTHESWKALVHKKADGGAIKCTNLLVGTSPYCCNEEDIQSIVQNAPALVEEPSISREVDRWHFLG</sequence>
<feature type="chain" id="PRO_5026908656" description="inorganic diphosphatase" evidence="7">
    <location>
        <begin position="17"/>
        <end position="301"/>
    </location>
</feature>
<keyword evidence="8" id="KW-1185">Reference proteome</keyword>
<dbReference type="Gene3D" id="3.90.80.10">
    <property type="entry name" value="Inorganic pyrophosphatase"/>
    <property type="match status" value="2"/>
</dbReference>
<dbReference type="EC" id="3.6.1.1" evidence="3"/>
<evidence type="ECO:0000256" key="6">
    <source>
        <dbReference type="ARBA" id="ARBA00022842"/>
    </source>
</evidence>
<evidence type="ECO:0000256" key="7">
    <source>
        <dbReference type="SAM" id="SignalP"/>
    </source>
</evidence>